<sequence>MNRMTRLAPFALFGALVLAGAAQAEPVVNIGERHGDLRTAQEHIVQAYQLVGAAQQNNVEGLGGHAERARQLLIQADAELRQAATSANNNGRP</sequence>
<reference evidence="2 3" key="1">
    <citation type="submission" date="2022-12" db="EMBL/GenBank/DDBJ databases">
        <title>Two new species, Stenotrophomonas aracearum and Stenotrophomonas oahuensis, isolated from Anthurium (Araceae family) in Hawaii.</title>
        <authorList>
            <person name="Chunag S.C."/>
            <person name="Dobhal S."/>
            <person name="Alvarez A."/>
            <person name="Arif M."/>
        </authorList>
    </citation>
    <scope>NUCLEOTIDE SEQUENCE [LARGE SCALE GENOMIC DNA]</scope>
    <source>
        <strain evidence="2 3">A5588</strain>
    </source>
</reference>
<protein>
    <recommendedName>
        <fullName evidence="4">DUF4398 domain-containing protein</fullName>
    </recommendedName>
</protein>
<accession>A0ABY9YAE1</accession>
<dbReference type="RefSeq" id="WP_070206370.1">
    <property type="nucleotide sequence ID" value="NZ_CP115543.1"/>
</dbReference>
<evidence type="ECO:0000313" key="2">
    <source>
        <dbReference type="EMBL" id="WNH47375.1"/>
    </source>
</evidence>
<keyword evidence="1" id="KW-0732">Signal</keyword>
<gene>
    <name evidence="2" type="ORF">PDM28_11750</name>
</gene>
<feature type="chain" id="PRO_5045859534" description="DUF4398 domain-containing protein" evidence="1">
    <location>
        <begin position="25"/>
        <end position="93"/>
    </location>
</feature>
<keyword evidence="3" id="KW-1185">Reference proteome</keyword>
<feature type="signal peptide" evidence="1">
    <location>
        <begin position="1"/>
        <end position="24"/>
    </location>
</feature>
<dbReference type="Proteomes" id="UP001305421">
    <property type="component" value="Chromosome"/>
</dbReference>
<dbReference type="EMBL" id="CP115543">
    <property type="protein sequence ID" value="WNH47375.1"/>
    <property type="molecule type" value="Genomic_DNA"/>
</dbReference>
<evidence type="ECO:0008006" key="4">
    <source>
        <dbReference type="Google" id="ProtNLM"/>
    </source>
</evidence>
<name>A0ABY9YAE1_9GAMM</name>
<organism evidence="2 3">
    <name type="scientific">Stenotrophomonas aracearum</name>
    <dbReference type="NCBI Taxonomy" id="3003272"/>
    <lineage>
        <taxon>Bacteria</taxon>
        <taxon>Pseudomonadati</taxon>
        <taxon>Pseudomonadota</taxon>
        <taxon>Gammaproteobacteria</taxon>
        <taxon>Lysobacterales</taxon>
        <taxon>Lysobacteraceae</taxon>
        <taxon>Stenotrophomonas</taxon>
    </lineage>
</organism>
<evidence type="ECO:0000256" key="1">
    <source>
        <dbReference type="SAM" id="SignalP"/>
    </source>
</evidence>
<evidence type="ECO:0000313" key="3">
    <source>
        <dbReference type="Proteomes" id="UP001305421"/>
    </source>
</evidence>
<proteinExistence type="predicted"/>
<dbReference type="GeneID" id="84659502"/>